<evidence type="ECO:0000256" key="1">
    <source>
        <dbReference type="ARBA" id="ARBA00022574"/>
    </source>
</evidence>
<dbReference type="PANTHER" id="PTHR19879:SF9">
    <property type="entry name" value="TRANSCRIPTION INITIATION FACTOR TFIID SUBUNIT 5"/>
    <property type="match status" value="1"/>
</dbReference>
<keyword evidence="1 3" id="KW-0853">WD repeat</keyword>
<keyword evidence="2" id="KW-0677">Repeat</keyword>
<dbReference type="InterPro" id="IPR024977">
    <property type="entry name" value="Apc4-like_WD40_dom"/>
</dbReference>
<feature type="region of interest" description="Disordered" evidence="4">
    <location>
        <begin position="115"/>
        <end position="182"/>
    </location>
</feature>
<dbReference type="InterPro" id="IPR015943">
    <property type="entry name" value="WD40/YVTN_repeat-like_dom_sf"/>
</dbReference>
<feature type="compositionally biased region" description="Pro residues" evidence="4">
    <location>
        <begin position="167"/>
        <end position="179"/>
    </location>
</feature>
<dbReference type="PROSITE" id="PS50082">
    <property type="entry name" value="WD_REPEATS_2"/>
    <property type="match status" value="3"/>
</dbReference>
<feature type="repeat" description="WD" evidence="3">
    <location>
        <begin position="188"/>
        <end position="229"/>
    </location>
</feature>
<feature type="transmembrane region" description="Helical" evidence="5">
    <location>
        <begin position="84"/>
        <end position="107"/>
    </location>
</feature>
<feature type="repeat" description="WD" evidence="3">
    <location>
        <begin position="326"/>
        <end position="357"/>
    </location>
</feature>
<dbReference type="EMBL" id="LR593886">
    <property type="protein sequence ID" value="VTR98473.1"/>
    <property type="molecule type" value="Genomic_DNA"/>
</dbReference>
<dbReference type="SUPFAM" id="SSF50978">
    <property type="entry name" value="WD40 repeat-like"/>
    <property type="match status" value="1"/>
</dbReference>
<organism evidence="7 8">
    <name type="scientific">Gemmata massiliana</name>
    <dbReference type="NCBI Taxonomy" id="1210884"/>
    <lineage>
        <taxon>Bacteria</taxon>
        <taxon>Pseudomonadati</taxon>
        <taxon>Planctomycetota</taxon>
        <taxon>Planctomycetia</taxon>
        <taxon>Gemmatales</taxon>
        <taxon>Gemmataceae</taxon>
        <taxon>Gemmata</taxon>
    </lineage>
</organism>
<evidence type="ECO:0000313" key="8">
    <source>
        <dbReference type="Proteomes" id="UP000464178"/>
    </source>
</evidence>
<gene>
    <name evidence="7" type="ORF">SOIL9_02630</name>
</gene>
<evidence type="ECO:0000256" key="5">
    <source>
        <dbReference type="SAM" id="Phobius"/>
    </source>
</evidence>
<evidence type="ECO:0000256" key="3">
    <source>
        <dbReference type="PROSITE-ProRule" id="PRU00221"/>
    </source>
</evidence>
<dbReference type="KEGG" id="gms:SOIL9_02630"/>
<keyword evidence="5" id="KW-0812">Transmembrane</keyword>
<evidence type="ECO:0000313" key="7">
    <source>
        <dbReference type="EMBL" id="VTR98473.1"/>
    </source>
</evidence>
<dbReference type="AlphaFoldDB" id="A0A6P2DCK4"/>
<accession>A0A6P2DCK4</accession>
<reference evidence="7 8" key="1">
    <citation type="submission" date="2019-05" db="EMBL/GenBank/DDBJ databases">
        <authorList>
            <consortium name="Science for Life Laboratories"/>
        </authorList>
    </citation>
    <scope>NUCLEOTIDE SEQUENCE [LARGE SCALE GENOMIC DNA]</scope>
    <source>
        <strain evidence="7">Soil9</strain>
    </source>
</reference>
<evidence type="ECO:0000256" key="2">
    <source>
        <dbReference type="ARBA" id="ARBA00022737"/>
    </source>
</evidence>
<protein>
    <recommendedName>
        <fullName evidence="6">Anaphase-promoting complex subunit 4-like WD40 domain-containing protein</fullName>
    </recommendedName>
</protein>
<dbReference type="Gene3D" id="2.130.10.10">
    <property type="entry name" value="YVTN repeat-like/Quinoprotein amine dehydrogenase"/>
    <property type="match status" value="1"/>
</dbReference>
<evidence type="ECO:0000256" key="4">
    <source>
        <dbReference type="SAM" id="MobiDB-lite"/>
    </source>
</evidence>
<feature type="repeat" description="WD" evidence="3">
    <location>
        <begin position="284"/>
        <end position="325"/>
    </location>
</feature>
<dbReference type="InterPro" id="IPR019775">
    <property type="entry name" value="WD40_repeat_CS"/>
</dbReference>
<evidence type="ECO:0000259" key="6">
    <source>
        <dbReference type="Pfam" id="PF12894"/>
    </source>
</evidence>
<dbReference type="PANTHER" id="PTHR19879">
    <property type="entry name" value="TRANSCRIPTION INITIATION FACTOR TFIID"/>
    <property type="match status" value="1"/>
</dbReference>
<dbReference type="SMART" id="SM00320">
    <property type="entry name" value="WD40"/>
    <property type="match status" value="4"/>
</dbReference>
<feature type="domain" description="Anaphase-promoting complex subunit 4-like WD40" evidence="6">
    <location>
        <begin position="287"/>
        <end position="337"/>
    </location>
</feature>
<keyword evidence="5" id="KW-0472">Membrane</keyword>
<dbReference type="PROSITE" id="PS00678">
    <property type="entry name" value="WD_REPEATS_1"/>
    <property type="match status" value="1"/>
</dbReference>
<dbReference type="InterPro" id="IPR001680">
    <property type="entry name" value="WD40_rpt"/>
</dbReference>
<dbReference type="Proteomes" id="UP000464178">
    <property type="component" value="Chromosome"/>
</dbReference>
<name>A0A6P2DCK4_9BACT</name>
<dbReference type="PROSITE" id="PS50294">
    <property type="entry name" value="WD_REPEATS_REGION"/>
    <property type="match status" value="3"/>
</dbReference>
<dbReference type="Pfam" id="PF12894">
    <property type="entry name" value="ANAPC4_WD40"/>
    <property type="match status" value="1"/>
</dbReference>
<proteinExistence type="predicted"/>
<keyword evidence="5" id="KW-1133">Transmembrane helix</keyword>
<feature type="compositionally biased region" description="Pro residues" evidence="4">
    <location>
        <begin position="125"/>
        <end position="149"/>
    </location>
</feature>
<sequence>MHPRMPILKCCPKCNTRVRVAVDEGGDQEIECPKCGYEFTAGLEDAEPPAFEPTEIIKSRGLPRRVGQPGKYRRKGAGASKGPLVAAAVAGTLVLVIGLVALVLAFGRPDAPPVAQSLPPAKANPTPPKPNPGTPKPDPASAPKPPADSPVPVGDVFARAASFKPDGPLPELPPPPPGDQRPMLALDPGGHTAFVRHVFFTPNGNRVISVAEDKSVRLWDVPSGAAVYTVRLPAGPEIEGALFGAALSPNGTHLAVGGFPINDGKSGIPFYILAVETGELLGAASGAADAIHALDYSPDGRLLAVGCADGTVQVYDLAARKWVYQVPAHTKYVRQVRFHPRRPLVATVGRDSEVTVWALSDRTGPTVRLKLVEQGANTIDWASDGSTLAIGCGNGEVLTYDPVGEHLGKVAPMLVGGKNPIQIVRVRFLPGDKQLVFGGTADQGWAGDRR</sequence>
<keyword evidence="8" id="KW-1185">Reference proteome</keyword>
<dbReference type="Pfam" id="PF00400">
    <property type="entry name" value="WD40"/>
    <property type="match status" value="1"/>
</dbReference>
<dbReference type="InterPro" id="IPR036322">
    <property type="entry name" value="WD40_repeat_dom_sf"/>
</dbReference>